<keyword evidence="3" id="KW-1185">Reference proteome</keyword>
<accession>A0ABQ6N7J6</accession>
<gene>
    <name evidence="2" type="ORF">TeGR_g11279</name>
</gene>
<evidence type="ECO:0000313" key="3">
    <source>
        <dbReference type="Proteomes" id="UP001165060"/>
    </source>
</evidence>
<organism evidence="2 3">
    <name type="scientific">Tetraparma gracilis</name>
    <dbReference type="NCBI Taxonomy" id="2962635"/>
    <lineage>
        <taxon>Eukaryota</taxon>
        <taxon>Sar</taxon>
        <taxon>Stramenopiles</taxon>
        <taxon>Ochrophyta</taxon>
        <taxon>Bolidophyceae</taxon>
        <taxon>Parmales</taxon>
        <taxon>Triparmaceae</taxon>
        <taxon>Tetraparma</taxon>
    </lineage>
</organism>
<sequence>MPSIAPPKATKPLSKSASLPAVGGATPAAPPVPKMRKMSTEDQACFMIISEHVHPQLRLSYPATNKLLAGITAYIVNTLMAAPSIQEGLLSMFGECEMLGHALANVGSVVEATEYPGNLYLIVPYVPVEDKVVAWQIVCVVEYVMTELLALAGGFVEKARDQEEFKTEKRESYEDFPKIRPSDLKAAVTADPELRACIGSLFKV</sequence>
<dbReference type="Proteomes" id="UP001165060">
    <property type="component" value="Unassembled WGS sequence"/>
</dbReference>
<evidence type="ECO:0000313" key="2">
    <source>
        <dbReference type="EMBL" id="GMI41913.1"/>
    </source>
</evidence>
<feature type="region of interest" description="Disordered" evidence="1">
    <location>
        <begin position="1"/>
        <end position="35"/>
    </location>
</feature>
<comment type="caution">
    <text evidence="2">The sequence shown here is derived from an EMBL/GenBank/DDBJ whole genome shotgun (WGS) entry which is preliminary data.</text>
</comment>
<reference evidence="2 3" key="1">
    <citation type="journal article" date="2023" name="Commun. Biol.">
        <title>Genome analysis of Parmales, the sister group of diatoms, reveals the evolutionary specialization of diatoms from phago-mixotrophs to photoautotrophs.</title>
        <authorList>
            <person name="Ban H."/>
            <person name="Sato S."/>
            <person name="Yoshikawa S."/>
            <person name="Yamada K."/>
            <person name="Nakamura Y."/>
            <person name="Ichinomiya M."/>
            <person name="Sato N."/>
            <person name="Blanc-Mathieu R."/>
            <person name="Endo H."/>
            <person name="Kuwata A."/>
            <person name="Ogata H."/>
        </authorList>
    </citation>
    <scope>NUCLEOTIDE SEQUENCE [LARGE SCALE GENOMIC DNA]</scope>
</reference>
<dbReference type="Gene3D" id="1.10.20.10">
    <property type="entry name" value="Histone, subunit A"/>
    <property type="match status" value="1"/>
</dbReference>
<protein>
    <submittedName>
        <fullName evidence="2">Uncharacterized protein</fullName>
    </submittedName>
</protein>
<dbReference type="InterPro" id="IPR009072">
    <property type="entry name" value="Histone-fold"/>
</dbReference>
<name>A0ABQ6N7J6_9STRA</name>
<proteinExistence type="predicted"/>
<evidence type="ECO:0000256" key="1">
    <source>
        <dbReference type="SAM" id="MobiDB-lite"/>
    </source>
</evidence>
<dbReference type="EMBL" id="BRYB01001036">
    <property type="protein sequence ID" value="GMI41913.1"/>
    <property type="molecule type" value="Genomic_DNA"/>
</dbReference>